<reference evidence="3 4" key="1">
    <citation type="submission" date="2018-10" db="EMBL/GenBank/DDBJ databases">
        <title>Tessaracoccus antarcticuss sp. nov., isolated from sediment.</title>
        <authorList>
            <person name="Zhou L.Y."/>
            <person name="Du Z.J."/>
        </authorList>
    </citation>
    <scope>NUCLEOTIDE SEQUENCE [LARGE SCALE GENOMIC DNA]</scope>
    <source>
        <strain evidence="3 4">JDX10</strain>
    </source>
</reference>
<dbReference type="AlphaFoldDB" id="A0A3M0G7E4"/>
<protein>
    <recommendedName>
        <fullName evidence="5">GH18 domain-containing protein</fullName>
    </recommendedName>
</protein>
<feature type="chain" id="PRO_5017997840" description="GH18 domain-containing protein" evidence="2">
    <location>
        <begin position="24"/>
        <end position="579"/>
    </location>
</feature>
<sequence>MVACGAAASLIISLGLSVSAAQADTAPADPLDANSEAAFPPRANGVWMYDRDRAGAFDPGRWINLINKYNAAATPGNELGQVFSYGSDMETYCEDDDADKCTLDDLNMYYTPDSVGYESTGAYVDGLDPIDNDPSGAAARPVVMTPVIDGRIGPEGYLRNFNDLSESLARDYADKASKELCADGRIDGIQFDLEPFDVTTPNGQYYFYLQIAKNFAGDHDGDPGNDPYGCVDAAHPQGRFFSFFTFAAAIEPGTVSASNVHDVVTSYGNGLIIASLYDLNNLPAGTLNDLPTYTGSVQQEVANMKAWAQELEIPYAFGIPASASAHEYTTCDGPDCRPGKNGATGYPMLDYTKAAVTALHDSAVDSDPLFRGTSIWDFGEGINVDGNAFQPAPAPAEVLLYLTHNLTRPDAEQPGSPEPTPAPTVTVTAQPSPAPAPTVTATPAPPTGDLYETPGFHYVNGRKWMTTCEPYSVTIRCWTYIWGTQVQYTGGQFVKVNGWLFNNLTYVAAPRSVWKDNKLAYDNSWTAADGRRWRTQCETALTGRNGCRSWAEATVIEPTGSGYALVKKFVFNNIVRFSN</sequence>
<dbReference type="EMBL" id="REFW01000002">
    <property type="protein sequence ID" value="RMB60037.1"/>
    <property type="molecule type" value="Genomic_DNA"/>
</dbReference>
<feature type="compositionally biased region" description="Low complexity" evidence="1">
    <location>
        <begin position="423"/>
        <end position="442"/>
    </location>
</feature>
<proteinExistence type="predicted"/>
<accession>A0A3M0G7E4</accession>
<evidence type="ECO:0000313" key="4">
    <source>
        <dbReference type="Proteomes" id="UP000275256"/>
    </source>
</evidence>
<evidence type="ECO:0000256" key="1">
    <source>
        <dbReference type="SAM" id="MobiDB-lite"/>
    </source>
</evidence>
<comment type="caution">
    <text evidence="3">The sequence shown here is derived from an EMBL/GenBank/DDBJ whole genome shotgun (WGS) entry which is preliminary data.</text>
</comment>
<evidence type="ECO:0008006" key="5">
    <source>
        <dbReference type="Google" id="ProtNLM"/>
    </source>
</evidence>
<evidence type="ECO:0000313" key="3">
    <source>
        <dbReference type="EMBL" id="RMB60037.1"/>
    </source>
</evidence>
<keyword evidence="4" id="KW-1185">Reference proteome</keyword>
<keyword evidence="2" id="KW-0732">Signal</keyword>
<feature type="signal peptide" evidence="2">
    <location>
        <begin position="1"/>
        <end position="23"/>
    </location>
</feature>
<dbReference type="Proteomes" id="UP000275256">
    <property type="component" value="Unassembled WGS sequence"/>
</dbReference>
<organism evidence="3 4">
    <name type="scientific">Tessaracoccus antarcticus</name>
    <dbReference type="NCBI Taxonomy" id="2479848"/>
    <lineage>
        <taxon>Bacteria</taxon>
        <taxon>Bacillati</taxon>
        <taxon>Actinomycetota</taxon>
        <taxon>Actinomycetes</taxon>
        <taxon>Propionibacteriales</taxon>
        <taxon>Propionibacteriaceae</taxon>
        <taxon>Tessaracoccus</taxon>
    </lineage>
</organism>
<feature type="region of interest" description="Disordered" evidence="1">
    <location>
        <begin position="408"/>
        <end position="447"/>
    </location>
</feature>
<evidence type="ECO:0000256" key="2">
    <source>
        <dbReference type="SAM" id="SignalP"/>
    </source>
</evidence>
<gene>
    <name evidence="3" type="ORF">EAX62_10000</name>
</gene>
<name>A0A3M0G7E4_9ACTN</name>